<dbReference type="OrthoDB" id="10253869at2759"/>
<evidence type="ECO:0000259" key="1">
    <source>
        <dbReference type="Pfam" id="PF00501"/>
    </source>
</evidence>
<dbReference type="InterPro" id="IPR020845">
    <property type="entry name" value="AMP-binding_CS"/>
</dbReference>
<dbReference type="InterPro" id="IPR025110">
    <property type="entry name" value="AMP-bd_C"/>
</dbReference>
<evidence type="ECO:0000313" key="4">
    <source>
        <dbReference type="Proteomes" id="UP000622797"/>
    </source>
</evidence>
<dbReference type="Pfam" id="PF00501">
    <property type="entry name" value="AMP-binding"/>
    <property type="match status" value="1"/>
</dbReference>
<dbReference type="EMBL" id="JABEXW010000651">
    <property type="protein sequence ID" value="KAF4959796.1"/>
    <property type="molecule type" value="Genomic_DNA"/>
</dbReference>
<dbReference type="CDD" id="cd06558">
    <property type="entry name" value="crotonase-like"/>
    <property type="match status" value="1"/>
</dbReference>
<dbReference type="Proteomes" id="UP000622797">
    <property type="component" value="Unassembled WGS sequence"/>
</dbReference>
<dbReference type="PROSITE" id="PS00166">
    <property type="entry name" value="ENOYL_COA_HYDRATASE"/>
    <property type="match status" value="1"/>
</dbReference>
<dbReference type="Gene3D" id="3.90.226.10">
    <property type="entry name" value="2-enoyl-CoA Hydratase, Chain A, domain 1"/>
    <property type="match status" value="1"/>
</dbReference>
<dbReference type="SUPFAM" id="SSF56801">
    <property type="entry name" value="Acetyl-CoA synthetase-like"/>
    <property type="match status" value="1"/>
</dbReference>
<dbReference type="InterPro" id="IPR000873">
    <property type="entry name" value="AMP-dep_synth/lig_dom"/>
</dbReference>
<organism evidence="3 4">
    <name type="scientific">Fusarium sarcochroum</name>
    <dbReference type="NCBI Taxonomy" id="1208366"/>
    <lineage>
        <taxon>Eukaryota</taxon>
        <taxon>Fungi</taxon>
        <taxon>Dikarya</taxon>
        <taxon>Ascomycota</taxon>
        <taxon>Pezizomycotina</taxon>
        <taxon>Sordariomycetes</taxon>
        <taxon>Hypocreomycetidae</taxon>
        <taxon>Hypocreales</taxon>
        <taxon>Nectriaceae</taxon>
        <taxon>Fusarium</taxon>
        <taxon>Fusarium lateritium species complex</taxon>
    </lineage>
</organism>
<evidence type="ECO:0000313" key="3">
    <source>
        <dbReference type="EMBL" id="KAF4959796.1"/>
    </source>
</evidence>
<comment type="caution">
    <text evidence="3">The sequence shown here is derived from an EMBL/GenBank/DDBJ whole genome shotgun (WGS) entry which is preliminary data.</text>
</comment>
<dbReference type="PANTHER" id="PTHR43767">
    <property type="entry name" value="LONG-CHAIN-FATTY-ACID--COA LIGASE"/>
    <property type="match status" value="1"/>
</dbReference>
<dbReference type="InterPro" id="IPR018376">
    <property type="entry name" value="Enoyl-CoA_hyd/isom_CS"/>
</dbReference>
<gene>
    <name evidence="3" type="ORF">FSARC_10621</name>
</gene>
<dbReference type="SUPFAM" id="SSF52096">
    <property type="entry name" value="ClpP/crotonase"/>
    <property type="match status" value="1"/>
</dbReference>
<dbReference type="Pfam" id="PF00378">
    <property type="entry name" value="ECH_1"/>
    <property type="match status" value="1"/>
</dbReference>
<dbReference type="PROSITE" id="PS00455">
    <property type="entry name" value="AMP_BINDING"/>
    <property type="match status" value="1"/>
</dbReference>
<dbReference type="Gene3D" id="3.30.300.30">
    <property type="match status" value="1"/>
</dbReference>
<dbReference type="InterPro" id="IPR042099">
    <property type="entry name" value="ANL_N_sf"/>
</dbReference>
<feature type="domain" description="AMP-dependent synthetase/ligase" evidence="1">
    <location>
        <begin position="281"/>
        <end position="629"/>
    </location>
</feature>
<dbReference type="InterPro" id="IPR050237">
    <property type="entry name" value="ATP-dep_AMP-bd_enzyme"/>
</dbReference>
<reference evidence="3" key="1">
    <citation type="journal article" date="2020" name="BMC Genomics">
        <title>Correction to: Identification and distribution of gene clusters required for synthesis of sphingolipid metabolism inhibitors in diverse species of the filamentous fungus Fusarium.</title>
        <authorList>
            <person name="Kim H.S."/>
            <person name="Lohmar J.M."/>
            <person name="Busman M."/>
            <person name="Brown D.W."/>
            <person name="Naumann T.A."/>
            <person name="Divon H.H."/>
            <person name="Lysoe E."/>
            <person name="Uhlig S."/>
            <person name="Proctor R.H."/>
        </authorList>
    </citation>
    <scope>NUCLEOTIDE SEQUENCE</scope>
    <source>
        <strain evidence="3">NRRL 20472</strain>
    </source>
</reference>
<dbReference type="PANTHER" id="PTHR43767:SF1">
    <property type="entry name" value="NONRIBOSOMAL PEPTIDE SYNTHASE PES1 (EUROFUNG)-RELATED"/>
    <property type="match status" value="1"/>
</dbReference>
<dbReference type="AlphaFoldDB" id="A0A8H4TKX8"/>
<reference evidence="3" key="2">
    <citation type="submission" date="2020-05" db="EMBL/GenBank/DDBJ databases">
        <authorList>
            <person name="Kim H.-S."/>
            <person name="Proctor R.H."/>
            <person name="Brown D.W."/>
        </authorList>
    </citation>
    <scope>NUCLEOTIDE SEQUENCE</scope>
    <source>
        <strain evidence="3">NRRL 20472</strain>
    </source>
</reference>
<accession>A0A8H4TKX8</accession>
<proteinExistence type="predicted"/>
<keyword evidence="4" id="KW-1185">Reference proteome</keyword>
<name>A0A8H4TKX8_9HYPO</name>
<dbReference type="Pfam" id="PF13193">
    <property type="entry name" value="AMP-binding_C"/>
    <property type="match status" value="1"/>
</dbReference>
<protein>
    <submittedName>
        <fullName evidence="3">Uncharacterized protein</fullName>
    </submittedName>
</protein>
<dbReference type="InterPro" id="IPR029045">
    <property type="entry name" value="ClpP/crotonase-like_dom_sf"/>
</dbReference>
<dbReference type="InterPro" id="IPR045851">
    <property type="entry name" value="AMP-bd_C_sf"/>
</dbReference>
<dbReference type="InterPro" id="IPR001753">
    <property type="entry name" value="Enoyl-CoA_hydra/iso"/>
</dbReference>
<feature type="domain" description="AMP-binding enzyme C-terminal" evidence="2">
    <location>
        <begin position="689"/>
        <end position="767"/>
    </location>
</feature>
<dbReference type="GO" id="GO:0016878">
    <property type="term" value="F:acid-thiol ligase activity"/>
    <property type="evidence" value="ECO:0007669"/>
    <property type="project" value="UniProtKB-ARBA"/>
</dbReference>
<sequence>MAISAPVEPAIVLGRPSEGVLKITLNRPKALNALNVELLFGLAAALRAAQTDASVRVIVLAGAGERSFCAGEDLKQSLNPHTGSVAELRESLDQLQDLTRLTSMARCVVIAAVQGFAVGGGAEIALGADFVIGGPATKFRFAEVPIGHAATGGITLRLTHLVGLLKAKQLLLTGRWVEADEALKIGMLSEIAEDPKARALALASELAALPAVSLAASKMSLERSLFPNMEACLQDEVHVAHWCFSQDGASKAFSDFAARKAPKKAINDPEDATPRGINSAFSRAVEQFPDRTFFRFAGSDLTFREFDTVVAAVSGGMRDAGIGPGDRVLVMMLNSVEMAASWLATNRLGAVWVPVNTELKSVTLKHVVEAAEPKLAIVDQGLWPRLEALGVLSPSAVYINGSVDAFPGVKSFLAISSSESKVHEPVAVTAGTPAAMLYTSGTTGKSKPCILSHEYFVLQAQALIEACDLRSEDVLYCPFPLFHADATALTVIPAILLGAVAALSVRFTATRFWDEIRDSKATVYDFMGATLALTYKQPPSPRDSDNNVRLAWGVPVPSFVQDYEHRFGHPLVTLYGSIESGLPIIQDLSRALPLGSCGRLRAGYQIRITDDAGDEVPRGTSGNLLLRSDKANGFFQEYFHNPGSTVASFASLWLNTGDLAKVDEEDNVYFVGRVKDVVRRRGENINASEVEEEFFQHPEVVIAAAFGVPSRLGPGTEEDLKVAVQLQPGSTLDEKALWEWSVGRMARFQVPSIVQIVDEIQKTPTGKTEKSKLSADGGVEFDIRGYKATAA</sequence>
<dbReference type="Gene3D" id="3.40.50.12780">
    <property type="entry name" value="N-terminal domain of ligase-like"/>
    <property type="match status" value="1"/>
</dbReference>
<evidence type="ECO:0000259" key="2">
    <source>
        <dbReference type="Pfam" id="PF13193"/>
    </source>
</evidence>